<comment type="caution">
    <text evidence="1">The sequence shown here is derived from an EMBL/GenBank/DDBJ whole genome shotgun (WGS) entry which is preliminary data.</text>
</comment>
<name>A0A9W4T4T2_9GLOM</name>
<evidence type="ECO:0000313" key="1">
    <source>
        <dbReference type="EMBL" id="CAI2192421.1"/>
    </source>
</evidence>
<dbReference type="Proteomes" id="UP001153678">
    <property type="component" value="Unassembled WGS sequence"/>
</dbReference>
<dbReference type="OrthoDB" id="2330679at2759"/>
<gene>
    <name evidence="1" type="ORF">FWILDA_LOCUS15569</name>
</gene>
<protein>
    <submittedName>
        <fullName evidence="1">5700_t:CDS:1</fullName>
    </submittedName>
</protein>
<evidence type="ECO:0000313" key="2">
    <source>
        <dbReference type="Proteomes" id="UP001153678"/>
    </source>
</evidence>
<proteinExistence type="predicted"/>
<dbReference type="EMBL" id="CAMKVN010008332">
    <property type="protein sequence ID" value="CAI2192421.1"/>
    <property type="molecule type" value="Genomic_DNA"/>
</dbReference>
<feature type="non-terminal residue" evidence="1">
    <location>
        <position position="1"/>
    </location>
</feature>
<dbReference type="AlphaFoldDB" id="A0A9W4T4T2"/>
<keyword evidence="2" id="KW-1185">Reference proteome</keyword>
<sequence>MSKVKRTIPLSKLKYVLDDKSPNIFVLDLQTKLFLNIKISSPEEIMRREYKYLKNGYMIFMINSREAFNAARNSPKEVKAVYEKVFMSYKKIMPKIHSFVQYLPQDRTNEENENDNEQIENTEQIIFPTCSSEVFQQLESTDSTGIINFDHGSSYSTETSIDDLATTSASLQQIIPNES</sequence>
<reference evidence="1" key="1">
    <citation type="submission" date="2022-08" db="EMBL/GenBank/DDBJ databases">
        <authorList>
            <person name="Kallberg Y."/>
            <person name="Tangrot J."/>
            <person name="Rosling A."/>
        </authorList>
    </citation>
    <scope>NUCLEOTIDE SEQUENCE</scope>
    <source>
        <strain evidence="1">Wild A</strain>
    </source>
</reference>
<accession>A0A9W4T4T2</accession>
<organism evidence="1 2">
    <name type="scientific">Funneliformis geosporum</name>
    <dbReference type="NCBI Taxonomy" id="1117311"/>
    <lineage>
        <taxon>Eukaryota</taxon>
        <taxon>Fungi</taxon>
        <taxon>Fungi incertae sedis</taxon>
        <taxon>Mucoromycota</taxon>
        <taxon>Glomeromycotina</taxon>
        <taxon>Glomeromycetes</taxon>
        <taxon>Glomerales</taxon>
        <taxon>Glomeraceae</taxon>
        <taxon>Funneliformis</taxon>
    </lineage>
</organism>